<accession>A0A1S2VCA3</accession>
<evidence type="ECO:0000313" key="3">
    <source>
        <dbReference type="EMBL" id="OIN55945.1"/>
    </source>
</evidence>
<dbReference type="RefSeq" id="WP_071506407.1">
    <property type="nucleotide sequence ID" value="NZ_MORL01000031.1"/>
</dbReference>
<dbReference type="Proteomes" id="UP000181790">
    <property type="component" value="Unassembled WGS sequence"/>
</dbReference>
<reference evidence="3 4" key="1">
    <citation type="submission" date="2016-10" db="EMBL/GenBank/DDBJ databases">
        <title>Arsenicibacter rosenii gen. nov., sp. nov., an efficient arsenic-methylating bacterium isolated from an arsenic-contaminated paddy soil.</title>
        <authorList>
            <person name="Huang K."/>
        </authorList>
    </citation>
    <scope>NUCLEOTIDE SEQUENCE [LARGE SCALE GENOMIC DNA]</scope>
    <source>
        <strain evidence="3 4">SM-1</strain>
    </source>
</reference>
<dbReference type="InterPro" id="IPR013830">
    <property type="entry name" value="SGNH_hydro"/>
</dbReference>
<feature type="domain" description="SGNH hydrolase-type esterase" evidence="2">
    <location>
        <begin position="52"/>
        <end position="225"/>
    </location>
</feature>
<keyword evidence="4" id="KW-1185">Reference proteome</keyword>
<dbReference type="SUPFAM" id="SSF52266">
    <property type="entry name" value="SGNH hydrolase"/>
    <property type="match status" value="1"/>
</dbReference>
<protein>
    <submittedName>
        <fullName evidence="3">Lipase</fullName>
    </submittedName>
</protein>
<organism evidence="3 4">
    <name type="scientific">Arsenicibacter rosenii</name>
    <dbReference type="NCBI Taxonomy" id="1750698"/>
    <lineage>
        <taxon>Bacteria</taxon>
        <taxon>Pseudomonadati</taxon>
        <taxon>Bacteroidota</taxon>
        <taxon>Cytophagia</taxon>
        <taxon>Cytophagales</taxon>
        <taxon>Spirosomataceae</taxon>
        <taxon>Arsenicibacter</taxon>
    </lineage>
</organism>
<dbReference type="PANTHER" id="PTHR30383">
    <property type="entry name" value="THIOESTERASE 1/PROTEASE 1/LYSOPHOSPHOLIPASE L1"/>
    <property type="match status" value="1"/>
</dbReference>
<dbReference type="GO" id="GO:0004622">
    <property type="term" value="F:phosphatidylcholine lysophospholipase activity"/>
    <property type="evidence" value="ECO:0007669"/>
    <property type="project" value="TreeGrafter"/>
</dbReference>
<dbReference type="EMBL" id="MORL01000031">
    <property type="protein sequence ID" value="OIN55945.1"/>
    <property type="molecule type" value="Genomic_DNA"/>
</dbReference>
<evidence type="ECO:0000313" key="4">
    <source>
        <dbReference type="Proteomes" id="UP000181790"/>
    </source>
</evidence>
<keyword evidence="1" id="KW-0732">Signal</keyword>
<dbReference type="InterPro" id="IPR036514">
    <property type="entry name" value="SGNH_hydro_sf"/>
</dbReference>
<dbReference type="Gene3D" id="3.40.50.1110">
    <property type="entry name" value="SGNH hydrolase"/>
    <property type="match status" value="1"/>
</dbReference>
<feature type="chain" id="PRO_5010366642" evidence="1">
    <location>
        <begin position="22"/>
        <end position="236"/>
    </location>
</feature>
<dbReference type="OrthoDB" id="9796689at2"/>
<dbReference type="Pfam" id="PF13472">
    <property type="entry name" value="Lipase_GDSL_2"/>
    <property type="match status" value="1"/>
</dbReference>
<comment type="caution">
    <text evidence="3">The sequence shown here is derived from an EMBL/GenBank/DDBJ whole genome shotgun (WGS) entry which is preliminary data.</text>
</comment>
<name>A0A1S2VCA3_9BACT</name>
<evidence type="ECO:0000256" key="1">
    <source>
        <dbReference type="SAM" id="SignalP"/>
    </source>
</evidence>
<gene>
    <name evidence="3" type="ORF">BLX24_27280</name>
</gene>
<dbReference type="InterPro" id="IPR051532">
    <property type="entry name" value="Ester_Hydrolysis_Enzymes"/>
</dbReference>
<dbReference type="PANTHER" id="PTHR30383:SF5">
    <property type="entry name" value="SGNH HYDROLASE-TYPE ESTERASE DOMAIN-CONTAINING PROTEIN"/>
    <property type="match status" value="1"/>
</dbReference>
<evidence type="ECO:0000259" key="2">
    <source>
        <dbReference type="Pfam" id="PF13472"/>
    </source>
</evidence>
<proteinExistence type="predicted"/>
<dbReference type="AlphaFoldDB" id="A0A1S2VCA3"/>
<sequence>MLRIALGLLGCLNWLTASVHAQPATAATYVAGVKKELTAVWPQNRTINLVFHGHSVPAGYWHDHEVHTLESYPNLVLERLKKQYPYAVINVIVTAIGGENSIKGQTRFEPEVLPHKADVLFIDYALNDRFSDIGKVREAWETMIQAAQARQIPVILLTPSPDQRIDIADPSNPLEPYVQQIRQLAGQYHTGLADPYPVFQQLTKAGKQKEYMSHVNHPNKAGHEVIAAEIMKWFIP</sequence>
<feature type="signal peptide" evidence="1">
    <location>
        <begin position="1"/>
        <end position="21"/>
    </location>
</feature>